<name>A0AAW0LZU1_QUESU</name>
<protein>
    <submittedName>
        <fullName evidence="1">Uncharacterized protein</fullName>
    </submittedName>
</protein>
<dbReference type="AlphaFoldDB" id="A0AAW0LZU1"/>
<organism evidence="1 2">
    <name type="scientific">Quercus suber</name>
    <name type="common">Cork oak</name>
    <dbReference type="NCBI Taxonomy" id="58331"/>
    <lineage>
        <taxon>Eukaryota</taxon>
        <taxon>Viridiplantae</taxon>
        <taxon>Streptophyta</taxon>
        <taxon>Embryophyta</taxon>
        <taxon>Tracheophyta</taxon>
        <taxon>Spermatophyta</taxon>
        <taxon>Magnoliopsida</taxon>
        <taxon>eudicotyledons</taxon>
        <taxon>Gunneridae</taxon>
        <taxon>Pentapetalae</taxon>
        <taxon>rosids</taxon>
        <taxon>fabids</taxon>
        <taxon>Fagales</taxon>
        <taxon>Fagaceae</taxon>
        <taxon>Quercus</taxon>
    </lineage>
</organism>
<proteinExistence type="predicted"/>
<comment type="caution">
    <text evidence="1">The sequence shown here is derived from an EMBL/GenBank/DDBJ whole genome shotgun (WGS) entry which is preliminary data.</text>
</comment>
<sequence>MAAAQSALLSKPKHMEPSLIEAGARLIEGGTTLTFEGDKRKCPLKIVLKVNNPQFYWKVMTNADLGLADAYIDGDISFNDNNEGLLNLFLVRLI</sequence>
<keyword evidence="2" id="KW-1185">Reference proteome</keyword>
<dbReference type="EMBL" id="PKMF04000035">
    <property type="protein sequence ID" value="KAK7856523.1"/>
    <property type="molecule type" value="Genomic_DNA"/>
</dbReference>
<gene>
    <name evidence="1" type="ORF">CFP56_022628</name>
</gene>
<evidence type="ECO:0000313" key="1">
    <source>
        <dbReference type="EMBL" id="KAK7856523.1"/>
    </source>
</evidence>
<dbReference type="Proteomes" id="UP000237347">
    <property type="component" value="Unassembled WGS sequence"/>
</dbReference>
<accession>A0AAW0LZU1</accession>
<reference evidence="1 2" key="1">
    <citation type="journal article" date="2018" name="Sci. Data">
        <title>The draft genome sequence of cork oak.</title>
        <authorList>
            <person name="Ramos A.M."/>
            <person name="Usie A."/>
            <person name="Barbosa P."/>
            <person name="Barros P.M."/>
            <person name="Capote T."/>
            <person name="Chaves I."/>
            <person name="Simoes F."/>
            <person name="Abreu I."/>
            <person name="Carrasquinho I."/>
            <person name="Faro C."/>
            <person name="Guimaraes J.B."/>
            <person name="Mendonca D."/>
            <person name="Nobrega F."/>
            <person name="Rodrigues L."/>
            <person name="Saibo N.J.M."/>
            <person name="Varela M.C."/>
            <person name="Egas C."/>
            <person name="Matos J."/>
            <person name="Miguel C.M."/>
            <person name="Oliveira M.M."/>
            <person name="Ricardo C.P."/>
            <person name="Goncalves S."/>
        </authorList>
    </citation>
    <scope>NUCLEOTIDE SEQUENCE [LARGE SCALE GENOMIC DNA]</scope>
    <source>
        <strain evidence="2">cv. HL8</strain>
    </source>
</reference>
<evidence type="ECO:0000313" key="2">
    <source>
        <dbReference type="Proteomes" id="UP000237347"/>
    </source>
</evidence>